<dbReference type="GO" id="GO:0044877">
    <property type="term" value="F:protein-containing complex binding"/>
    <property type="evidence" value="ECO:0007669"/>
    <property type="project" value="TreeGrafter"/>
</dbReference>
<gene>
    <name evidence="8" type="ORF">BSL78_20805</name>
</gene>
<dbReference type="OrthoDB" id="421226at2759"/>
<proteinExistence type="predicted"/>
<keyword evidence="4 6" id="KW-0472">Membrane</keyword>
<organism evidence="8 9">
    <name type="scientific">Stichopus japonicus</name>
    <name type="common">Sea cucumber</name>
    <dbReference type="NCBI Taxonomy" id="307972"/>
    <lineage>
        <taxon>Eukaryota</taxon>
        <taxon>Metazoa</taxon>
        <taxon>Echinodermata</taxon>
        <taxon>Eleutherozoa</taxon>
        <taxon>Echinozoa</taxon>
        <taxon>Holothuroidea</taxon>
        <taxon>Aspidochirotacea</taxon>
        <taxon>Aspidochirotida</taxon>
        <taxon>Stichopodidae</taxon>
        <taxon>Apostichopus</taxon>
    </lineage>
</organism>
<sequence length="350" mass="40346">MESPTSSPPGDVRKNSTWEEVIRAVSKSQNGQTRRQQRNRRGSHWSTVNMDSFIARYTTQRTSTCATVAAASKQCEGEEDDDDDDDESAAFADVEKGNDFETCHYFVIDPDGTLIFYWLLLVAIAVIYNLWLPLNRFAWQAFDQLCYALWITMDCLFDLVYLADIFVQSRTAYMEHGLLVRDGQLLARQYLKSRYFLFDLLSIIPVNLLYCIFSGNVFSPILRFPRVLKIYRARQFAFKAEAASSHPNLFRILNFIHLLLLVIHLVATGFCIVSRNLNFSTDITLGNNTVENSILEYLNAVYWSTVTLTAIGDVPTPVSIEQYVYRFYHKFFKFVFLLNVFSTSFIRLSN</sequence>
<dbReference type="AlphaFoldDB" id="A0A2G8K2U1"/>
<dbReference type="Pfam" id="PF00520">
    <property type="entry name" value="Ion_trans"/>
    <property type="match status" value="1"/>
</dbReference>
<dbReference type="Gene3D" id="1.10.287.70">
    <property type="match status" value="1"/>
</dbReference>
<feature type="region of interest" description="Disordered" evidence="5">
    <location>
        <begin position="24"/>
        <end position="43"/>
    </location>
</feature>
<accession>A0A2G8K2U1</accession>
<dbReference type="InterPro" id="IPR005821">
    <property type="entry name" value="Ion_trans_dom"/>
</dbReference>
<name>A0A2G8K2U1_STIJA</name>
<keyword evidence="9" id="KW-1185">Reference proteome</keyword>
<feature type="domain" description="Ion transport" evidence="7">
    <location>
        <begin position="116"/>
        <end position="341"/>
    </location>
</feature>
<evidence type="ECO:0000256" key="1">
    <source>
        <dbReference type="ARBA" id="ARBA00004141"/>
    </source>
</evidence>
<protein>
    <submittedName>
        <fullName evidence="8">Putative cyclic nucleotide-gated channel cone photoreceptor subunit alpha-like</fullName>
    </submittedName>
</protein>
<evidence type="ECO:0000256" key="5">
    <source>
        <dbReference type="SAM" id="MobiDB-lite"/>
    </source>
</evidence>
<feature type="transmembrane region" description="Helical" evidence="6">
    <location>
        <begin position="114"/>
        <end position="132"/>
    </location>
</feature>
<comment type="subcellular location">
    <subcellularLocation>
        <location evidence="1">Membrane</location>
        <topology evidence="1">Multi-pass membrane protein</topology>
    </subcellularLocation>
</comment>
<dbReference type="STRING" id="307972.A0A2G8K2U1"/>
<keyword evidence="3 6" id="KW-1133">Transmembrane helix</keyword>
<reference evidence="8 9" key="1">
    <citation type="journal article" date="2017" name="PLoS Biol.">
        <title>The sea cucumber genome provides insights into morphological evolution and visceral regeneration.</title>
        <authorList>
            <person name="Zhang X."/>
            <person name="Sun L."/>
            <person name="Yuan J."/>
            <person name="Sun Y."/>
            <person name="Gao Y."/>
            <person name="Zhang L."/>
            <person name="Li S."/>
            <person name="Dai H."/>
            <person name="Hamel J.F."/>
            <person name="Liu C."/>
            <person name="Yu Y."/>
            <person name="Liu S."/>
            <person name="Lin W."/>
            <person name="Guo K."/>
            <person name="Jin S."/>
            <person name="Xu P."/>
            <person name="Storey K.B."/>
            <person name="Huan P."/>
            <person name="Zhang T."/>
            <person name="Zhou Y."/>
            <person name="Zhang J."/>
            <person name="Lin C."/>
            <person name="Li X."/>
            <person name="Xing L."/>
            <person name="Huo D."/>
            <person name="Sun M."/>
            <person name="Wang L."/>
            <person name="Mercier A."/>
            <person name="Li F."/>
            <person name="Yang H."/>
            <person name="Xiang J."/>
        </authorList>
    </citation>
    <scope>NUCLEOTIDE SEQUENCE [LARGE SCALE GENOMIC DNA]</scope>
    <source>
        <strain evidence="8">Shaxun</strain>
        <tissue evidence="8">Muscle</tissue>
    </source>
</reference>
<evidence type="ECO:0000259" key="7">
    <source>
        <dbReference type="Pfam" id="PF00520"/>
    </source>
</evidence>
<keyword evidence="2 6" id="KW-0812">Transmembrane</keyword>
<feature type="transmembrane region" description="Helical" evidence="6">
    <location>
        <begin position="195"/>
        <end position="218"/>
    </location>
</feature>
<dbReference type="PANTHER" id="PTHR45638:SF11">
    <property type="entry name" value="CYCLIC NUCLEOTIDE-GATED CATION CHANNEL SUBUNIT A"/>
    <property type="match status" value="1"/>
</dbReference>
<evidence type="ECO:0000256" key="2">
    <source>
        <dbReference type="ARBA" id="ARBA00022692"/>
    </source>
</evidence>
<dbReference type="Proteomes" id="UP000230750">
    <property type="component" value="Unassembled WGS sequence"/>
</dbReference>
<dbReference type="SUPFAM" id="SSF81324">
    <property type="entry name" value="Voltage-gated potassium channels"/>
    <property type="match status" value="1"/>
</dbReference>
<dbReference type="InterPro" id="IPR050866">
    <property type="entry name" value="CNG_cation_channel"/>
</dbReference>
<evidence type="ECO:0000256" key="6">
    <source>
        <dbReference type="SAM" id="Phobius"/>
    </source>
</evidence>
<feature type="transmembrane region" description="Helical" evidence="6">
    <location>
        <begin position="252"/>
        <end position="273"/>
    </location>
</feature>
<evidence type="ECO:0000256" key="4">
    <source>
        <dbReference type="ARBA" id="ARBA00023136"/>
    </source>
</evidence>
<dbReference type="EMBL" id="MRZV01000942">
    <property type="protein sequence ID" value="PIK42322.1"/>
    <property type="molecule type" value="Genomic_DNA"/>
</dbReference>
<evidence type="ECO:0000313" key="8">
    <source>
        <dbReference type="EMBL" id="PIK42322.1"/>
    </source>
</evidence>
<keyword evidence="8" id="KW-0675">Receptor</keyword>
<dbReference type="GO" id="GO:0005221">
    <property type="term" value="F:intracellularly cyclic nucleotide-activated monoatomic cation channel activity"/>
    <property type="evidence" value="ECO:0007669"/>
    <property type="project" value="InterPro"/>
</dbReference>
<evidence type="ECO:0000313" key="9">
    <source>
        <dbReference type="Proteomes" id="UP000230750"/>
    </source>
</evidence>
<evidence type="ECO:0000256" key="3">
    <source>
        <dbReference type="ARBA" id="ARBA00022989"/>
    </source>
</evidence>
<comment type="caution">
    <text evidence="8">The sequence shown here is derived from an EMBL/GenBank/DDBJ whole genome shotgun (WGS) entry which is preliminary data.</text>
</comment>
<dbReference type="GO" id="GO:0016020">
    <property type="term" value="C:membrane"/>
    <property type="evidence" value="ECO:0007669"/>
    <property type="project" value="UniProtKB-SubCell"/>
</dbReference>
<dbReference type="PANTHER" id="PTHR45638">
    <property type="entry name" value="CYCLIC NUCLEOTIDE-GATED CATION CHANNEL SUBUNIT A"/>
    <property type="match status" value="1"/>
</dbReference>
<feature type="transmembrane region" description="Helical" evidence="6">
    <location>
        <begin position="147"/>
        <end position="167"/>
    </location>
</feature>